<dbReference type="Proteomes" id="UP001255856">
    <property type="component" value="Unassembled WGS sequence"/>
</dbReference>
<protein>
    <submittedName>
        <fullName evidence="1">Uncharacterized protein</fullName>
    </submittedName>
</protein>
<dbReference type="AlphaFoldDB" id="A0AAD9IMU0"/>
<comment type="caution">
    <text evidence="1">The sequence shown here is derived from an EMBL/GenBank/DDBJ whole genome shotgun (WGS) entry which is preliminary data.</text>
</comment>
<evidence type="ECO:0000313" key="1">
    <source>
        <dbReference type="EMBL" id="KAK2079595.1"/>
    </source>
</evidence>
<name>A0AAD9IMU0_PROWI</name>
<evidence type="ECO:0000313" key="2">
    <source>
        <dbReference type="Proteomes" id="UP001255856"/>
    </source>
</evidence>
<dbReference type="EMBL" id="JASFZW010000002">
    <property type="protein sequence ID" value="KAK2079595.1"/>
    <property type="molecule type" value="Genomic_DNA"/>
</dbReference>
<proteinExistence type="predicted"/>
<accession>A0AAD9IMU0</accession>
<sequence>MRAYRCRVCEVEVPRTAEAWSTHAAGIRHRRLAAARRLPGGSAKAVAVSVFESQPAARATRLPPSQLDQQRAALRAAPELLLDVQHATALGYDGPLVEAAQREAARRAGVTVAEAKELQGSLLAALADRVSVRERLYRLASASLTDLAAGPPGWAHAGRDARAAPAGNRRPGAAALWIAAASLLLPRLRQLPGPPRELLLMLRDPESAPGTAESLLRALVGVVSSTVFLERVTVAPSSAQQAAEAAEFVESAAWREASRLGLEAVRRTLLLGVFRSRASPLRLLPPSVLPLVLRHLTPCRLHISSPT</sequence>
<reference evidence="1" key="1">
    <citation type="submission" date="2021-01" db="EMBL/GenBank/DDBJ databases">
        <authorList>
            <person name="Eckstrom K.M.E."/>
        </authorList>
    </citation>
    <scope>NUCLEOTIDE SEQUENCE</scope>
    <source>
        <strain evidence="1">UVCC 0001</strain>
    </source>
</reference>
<keyword evidence="2" id="KW-1185">Reference proteome</keyword>
<gene>
    <name evidence="1" type="ORF">QBZ16_001990</name>
</gene>
<organism evidence="1 2">
    <name type="scientific">Prototheca wickerhamii</name>
    <dbReference type="NCBI Taxonomy" id="3111"/>
    <lineage>
        <taxon>Eukaryota</taxon>
        <taxon>Viridiplantae</taxon>
        <taxon>Chlorophyta</taxon>
        <taxon>core chlorophytes</taxon>
        <taxon>Trebouxiophyceae</taxon>
        <taxon>Chlorellales</taxon>
        <taxon>Chlorellaceae</taxon>
        <taxon>Prototheca</taxon>
    </lineage>
</organism>